<dbReference type="AlphaFoldDB" id="A0A1I1MU92"/>
<dbReference type="Proteomes" id="UP000199207">
    <property type="component" value="Unassembled WGS sequence"/>
</dbReference>
<dbReference type="EMBL" id="FOLM01000007">
    <property type="protein sequence ID" value="SFC88994.1"/>
    <property type="molecule type" value="Genomic_DNA"/>
</dbReference>
<evidence type="ECO:0000259" key="2">
    <source>
        <dbReference type="Pfam" id="PF21836"/>
    </source>
</evidence>
<dbReference type="Pfam" id="PF21836">
    <property type="entry name" value="DUF6895"/>
    <property type="match status" value="1"/>
</dbReference>
<dbReference type="STRING" id="910347.SAMN05421773_10769"/>
<dbReference type="InterPro" id="IPR054190">
    <property type="entry name" value="DUF6895"/>
</dbReference>
<evidence type="ECO:0000256" key="1">
    <source>
        <dbReference type="SAM" id="MobiDB-lite"/>
    </source>
</evidence>
<feature type="compositionally biased region" description="Low complexity" evidence="1">
    <location>
        <begin position="339"/>
        <end position="350"/>
    </location>
</feature>
<feature type="domain" description="DUF6895" evidence="2">
    <location>
        <begin position="17"/>
        <end position="294"/>
    </location>
</feature>
<dbReference type="OrthoDB" id="5141156at2"/>
<proteinExistence type="predicted"/>
<feature type="region of interest" description="Disordered" evidence="1">
    <location>
        <begin position="301"/>
        <end position="350"/>
    </location>
</feature>
<sequence length="350" mass="36024">MTATDSAGEMGHAGILQCQWLENHLPQFLRLPGLPGSALDGLNRITEFSIVLLGLTRPLDTTPPGDPYAVWANRMAHALWTGLHRGRGADTVRAAATAARTVPGRLPLLALPVLGTITRRGSRTRSRATALLAGLPGTTDSGDAAPAFARDLIGLGDCRPAVHAGLAALMRTAGPPGSSRQTAYDLTHLTFYATLMGQRPAGWSTEAAAWVRVYLEDSVTAWLRRRDADLVAETVTALLQTGCPAGASIRTAAEALAAAADPDGGVPAHPCPGHVGRTFAERYHPTLVSLAALAAFDRSGRTPARAGAGGRGTPGAFTAAAGSSARSRGRGAPGPPRPRSAAGRTPGAGE</sequence>
<accession>A0A1I1MU92</accession>
<evidence type="ECO:0000313" key="3">
    <source>
        <dbReference type="EMBL" id="SFC88994.1"/>
    </source>
</evidence>
<feature type="compositionally biased region" description="Low complexity" evidence="1">
    <location>
        <begin position="314"/>
        <end position="326"/>
    </location>
</feature>
<gene>
    <name evidence="3" type="ORF">SAMN05421773_10769</name>
</gene>
<organism evidence="3 4">
    <name type="scientific">Streptomyces aidingensis</name>
    <dbReference type="NCBI Taxonomy" id="910347"/>
    <lineage>
        <taxon>Bacteria</taxon>
        <taxon>Bacillati</taxon>
        <taxon>Actinomycetota</taxon>
        <taxon>Actinomycetes</taxon>
        <taxon>Kitasatosporales</taxon>
        <taxon>Streptomycetaceae</taxon>
        <taxon>Streptomyces</taxon>
    </lineage>
</organism>
<protein>
    <recommendedName>
        <fullName evidence="2">DUF6895 domain-containing protein</fullName>
    </recommendedName>
</protein>
<evidence type="ECO:0000313" key="4">
    <source>
        <dbReference type="Proteomes" id="UP000199207"/>
    </source>
</evidence>
<dbReference type="RefSeq" id="WP_139238334.1">
    <property type="nucleotide sequence ID" value="NZ_FOLM01000007.1"/>
</dbReference>
<name>A0A1I1MU92_9ACTN</name>
<reference evidence="3 4" key="1">
    <citation type="submission" date="2016-10" db="EMBL/GenBank/DDBJ databases">
        <authorList>
            <person name="de Groot N.N."/>
        </authorList>
    </citation>
    <scope>NUCLEOTIDE SEQUENCE [LARGE SCALE GENOMIC DNA]</scope>
    <source>
        <strain evidence="3 4">CGMCC 4.5739</strain>
    </source>
</reference>
<keyword evidence="4" id="KW-1185">Reference proteome</keyword>